<dbReference type="Pfam" id="PF05970">
    <property type="entry name" value="PIF1"/>
    <property type="match status" value="1"/>
</dbReference>
<proteinExistence type="inferred from homology"/>
<keyword evidence="1" id="KW-0378">Hydrolase</keyword>
<comment type="cofactor">
    <cofactor evidence="1">
        <name>Mg(2+)</name>
        <dbReference type="ChEBI" id="CHEBI:18420"/>
    </cofactor>
</comment>
<dbReference type="GO" id="GO:0000723">
    <property type="term" value="P:telomere maintenance"/>
    <property type="evidence" value="ECO:0007669"/>
    <property type="project" value="InterPro"/>
</dbReference>
<evidence type="ECO:0000259" key="2">
    <source>
        <dbReference type="Pfam" id="PF05970"/>
    </source>
</evidence>
<dbReference type="InterPro" id="IPR027417">
    <property type="entry name" value="P-loop_NTPase"/>
</dbReference>
<keyword evidence="1" id="KW-0347">Helicase</keyword>
<dbReference type="Proteomes" id="UP000237438">
    <property type="component" value="Unassembled WGS sequence"/>
</dbReference>
<keyword evidence="1" id="KW-0233">DNA recombination</keyword>
<dbReference type="GO" id="GO:0006281">
    <property type="term" value="P:DNA repair"/>
    <property type="evidence" value="ECO:0007669"/>
    <property type="project" value="UniProtKB-KW"/>
</dbReference>
<dbReference type="PANTHER" id="PTHR10492:SF57">
    <property type="entry name" value="ATP-DEPENDENT DNA HELICASE"/>
    <property type="match status" value="1"/>
</dbReference>
<keyword evidence="4" id="KW-1185">Reference proteome</keyword>
<reference evidence="3 4" key="1">
    <citation type="submission" date="2017-10" db="EMBL/GenBank/DDBJ databases">
        <title>Development of genomic resources for the powdery mildew, Erysiphe pulchra.</title>
        <authorList>
            <person name="Wadl P.A."/>
            <person name="Mack B.M."/>
            <person name="Moore G."/>
            <person name="Beltz S.B."/>
        </authorList>
    </citation>
    <scope>NUCLEOTIDE SEQUENCE [LARGE SCALE GENOMIC DNA]</scope>
    <source>
        <strain evidence="3">Cflorida</strain>
    </source>
</reference>
<keyword evidence="1" id="KW-0547">Nucleotide-binding</keyword>
<sequence>DDFDWITLYNDVEDNTPAASPRYQFAVNLAYSKILDPQRNWDLFEENFTDDCVHRLQTTKRRIHYGYWLLGETLREFGMDLAAARFRGSEHHWVNRKVNVPINEALDFDQEIEVKFNLQSVSQLSMGQRASYNIVFEIIDNNRQPNSFFLQGLAGTGKTFLYKSLQQLFYSRGQIVLCVASSGIVTLLLPNGSTAHSCFKISTDFIE</sequence>
<dbReference type="SUPFAM" id="SSF52540">
    <property type="entry name" value="P-loop containing nucleoside triphosphate hydrolases"/>
    <property type="match status" value="1"/>
</dbReference>
<dbReference type="EMBL" id="PEDP01000666">
    <property type="protein sequence ID" value="POS85259.1"/>
    <property type="molecule type" value="Genomic_DNA"/>
</dbReference>
<dbReference type="PANTHER" id="PTHR10492">
    <property type="match status" value="1"/>
</dbReference>
<dbReference type="GO" id="GO:0016887">
    <property type="term" value="F:ATP hydrolysis activity"/>
    <property type="evidence" value="ECO:0007669"/>
    <property type="project" value="RHEA"/>
</dbReference>
<evidence type="ECO:0000313" key="4">
    <source>
        <dbReference type="Proteomes" id="UP000237438"/>
    </source>
</evidence>
<dbReference type="EC" id="5.6.2.3" evidence="1"/>
<protein>
    <recommendedName>
        <fullName evidence="1">ATP-dependent DNA helicase</fullName>
        <ecNumber evidence="1">5.6.2.3</ecNumber>
    </recommendedName>
</protein>
<organism evidence="3 4">
    <name type="scientific">Erysiphe pulchra</name>
    <dbReference type="NCBI Taxonomy" id="225359"/>
    <lineage>
        <taxon>Eukaryota</taxon>
        <taxon>Fungi</taxon>
        <taxon>Dikarya</taxon>
        <taxon>Ascomycota</taxon>
        <taxon>Pezizomycotina</taxon>
        <taxon>Leotiomycetes</taxon>
        <taxon>Erysiphales</taxon>
        <taxon>Erysiphaceae</taxon>
        <taxon>Erysiphe</taxon>
    </lineage>
</organism>
<gene>
    <name evidence="3" type="ORF">EPUL_004727</name>
</gene>
<dbReference type="Gene3D" id="3.40.50.300">
    <property type="entry name" value="P-loop containing nucleotide triphosphate hydrolases"/>
    <property type="match status" value="1"/>
</dbReference>
<comment type="caution">
    <text evidence="3">The sequence shown here is derived from an EMBL/GenBank/DDBJ whole genome shotgun (WGS) entry which is preliminary data.</text>
</comment>
<feature type="non-terminal residue" evidence="3">
    <location>
        <position position="207"/>
    </location>
</feature>
<feature type="non-terminal residue" evidence="3">
    <location>
        <position position="1"/>
    </location>
</feature>
<feature type="domain" description="DNA helicase Pif1-like DEAD-box helicase" evidence="2">
    <location>
        <begin position="123"/>
        <end position="204"/>
    </location>
</feature>
<comment type="catalytic activity">
    <reaction evidence="1">
        <text>ATP + H2O = ADP + phosphate + H(+)</text>
        <dbReference type="Rhea" id="RHEA:13065"/>
        <dbReference type="ChEBI" id="CHEBI:15377"/>
        <dbReference type="ChEBI" id="CHEBI:15378"/>
        <dbReference type="ChEBI" id="CHEBI:30616"/>
        <dbReference type="ChEBI" id="CHEBI:43474"/>
        <dbReference type="ChEBI" id="CHEBI:456216"/>
        <dbReference type="EC" id="5.6.2.3"/>
    </reaction>
</comment>
<dbReference type="InterPro" id="IPR010285">
    <property type="entry name" value="DNA_helicase_pif1-like_DEAD"/>
</dbReference>
<dbReference type="GO" id="GO:0005524">
    <property type="term" value="F:ATP binding"/>
    <property type="evidence" value="ECO:0007669"/>
    <property type="project" value="UniProtKB-KW"/>
</dbReference>
<name>A0A2S4PT98_9PEZI</name>
<dbReference type="GO" id="GO:0043139">
    <property type="term" value="F:5'-3' DNA helicase activity"/>
    <property type="evidence" value="ECO:0007669"/>
    <property type="project" value="UniProtKB-EC"/>
</dbReference>
<evidence type="ECO:0000256" key="1">
    <source>
        <dbReference type="RuleBase" id="RU363044"/>
    </source>
</evidence>
<accession>A0A2S4PT98</accession>
<keyword evidence="1" id="KW-0234">DNA repair</keyword>
<evidence type="ECO:0000313" key="3">
    <source>
        <dbReference type="EMBL" id="POS85259.1"/>
    </source>
</evidence>
<dbReference type="OrthoDB" id="5860629at2759"/>
<keyword evidence="1" id="KW-0067">ATP-binding</keyword>
<dbReference type="AlphaFoldDB" id="A0A2S4PT98"/>
<comment type="similarity">
    <text evidence="1">Belongs to the helicase family.</text>
</comment>
<keyword evidence="1" id="KW-0227">DNA damage</keyword>
<dbReference type="GO" id="GO:0006310">
    <property type="term" value="P:DNA recombination"/>
    <property type="evidence" value="ECO:0007669"/>
    <property type="project" value="UniProtKB-KW"/>
</dbReference>